<dbReference type="EMBL" id="FN647931">
    <property type="protein sequence ID" value="CBN78557.1"/>
    <property type="molecule type" value="Genomic_DNA"/>
</dbReference>
<evidence type="ECO:0000256" key="1">
    <source>
        <dbReference type="SAM" id="MobiDB-lite"/>
    </source>
</evidence>
<accession>D8LE40</accession>
<evidence type="ECO:0000313" key="3">
    <source>
        <dbReference type="Proteomes" id="UP000002630"/>
    </source>
</evidence>
<name>D8LE40_ECTSI</name>
<sequence length="313" mass="32299">MELQGACLLCLCYRDKERGGGGGGKGRRQPPKLKLKDYTVRLPRASRDQDMKLLRRAARDIEGVGESDPVYPLTGPACITRKEAAAALLALGEERDDAMVAAAKAAVSESGDCGEGARSTIADGSIPLAMGINQPLLAEAEADARLASPGVSRNLTTEDQRSSLPHPAQLYHAQGKPDSSDDATGAMSAAAKIAPARAGDVAGLAAVAAAKVFSRGAAEGEPVLKRSLATAVANDIANSMEVAGGGGKCSFGKRKRGHDDNDDDDDMVDGSGCVDVNKASGDDGASERCAKRVRQAAGGQSRQLRGSRDRSGK</sequence>
<proteinExistence type="predicted"/>
<protein>
    <submittedName>
        <fullName evidence="2">Uncharacterized protein</fullName>
    </submittedName>
</protein>
<gene>
    <name evidence="2" type="ORF">Esi_0129_0065</name>
</gene>
<dbReference type="InParanoid" id="D8LE40"/>
<keyword evidence="3" id="KW-1185">Reference proteome</keyword>
<organism evidence="2 3">
    <name type="scientific">Ectocarpus siliculosus</name>
    <name type="common">Brown alga</name>
    <name type="synonym">Conferva siliculosa</name>
    <dbReference type="NCBI Taxonomy" id="2880"/>
    <lineage>
        <taxon>Eukaryota</taxon>
        <taxon>Sar</taxon>
        <taxon>Stramenopiles</taxon>
        <taxon>Ochrophyta</taxon>
        <taxon>PX clade</taxon>
        <taxon>Phaeophyceae</taxon>
        <taxon>Ectocarpales</taxon>
        <taxon>Ectocarpaceae</taxon>
        <taxon>Ectocarpus</taxon>
    </lineage>
</organism>
<evidence type="ECO:0000313" key="2">
    <source>
        <dbReference type="EMBL" id="CBN78557.1"/>
    </source>
</evidence>
<feature type="region of interest" description="Disordered" evidence="1">
    <location>
        <begin position="150"/>
        <end position="186"/>
    </location>
</feature>
<reference evidence="2 3" key="1">
    <citation type="journal article" date="2010" name="Nature">
        <title>The Ectocarpus genome and the independent evolution of multicellularity in brown algae.</title>
        <authorList>
            <person name="Cock J.M."/>
            <person name="Sterck L."/>
            <person name="Rouze P."/>
            <person name="Scornet D."/>
            <person name="Allen A.E."/>
            <person name="Amoutzias G."/>
            <person name="Anthouard V."/>
            <person name="Artiguenave F."/>
            <person name="Aury J.M."/>
            <person name="Badger J.H."/>
            <person name="Beszteri B."/>
            <person name="Billiau K."/>
            <person name="Bonnet E."/>
            <person name="Bothwell J.H."/>
            <person name="Bowler C."/>
            <person name="Boyen C."/>
            <person name="Brownlee C."/>
            <person name="Carrano C.J."/>
            <person name="Charrier B."/>
            <person name="Cho G.Y."/>
            <person name="Coelho S.M."/>
            <person name="Collen J."/>
            <person name="Corre E."/>
            <person name="Da Silva C."/>
            <person name="Delage L."/>
            <person name="Delaroque N."/>
            <person name="Dittami S.M."/>
            <person name="Doulbeau S."/>
            <person name="Elias M."/>
            <person name="Farnham G."/>
            <person name="Gachon C.M."/>
            <person name="Gschloessl B."/>
            <person name="Heesch S."/>
            <person name="Jabbari K."/>
            <person name="Jubin C."/>
            <person name="Kawai H."/>
            <person name="Kimura K."/>
            <person name="Kloareg B."/>
            <person name="Kupper F.C."/>
            <person name="Lang D."/>
            <person name="Le Bail A."/>
            <person name="Leblanc C."/>
            <person name="Lerouge P."/>
            <person name="Lohr M."/>
            <person name="Lopez P.J."/>
            <person name="Martens C."/>
            <person name="Maumus F."/>
            <person name="Michel G."/>
            <person name="Miranda-Saavedra D."/>
            <person name="Morales J."/>
            <person name="Moreau H."/>
            <person name="Motomura T."/>
            <person name="Nagasato C."/>
            <person name="Napoli C.A."/>
            <person name="Nelson D.R."/>
            <person name="Nyvall-Collen P."/>
            <person name="Peters A.F."/>
            <person name="Pommier C."/>
            <person name="Potin P."/>
            <person name="Poulain J."/>
            <person name="Quesneville H."/>
            <person name="Read B."/>
            <person name="Rensing S.A."/>
            <person name="Ritter A."/>
            <person name="Rousvoal S."/>
            <person name="Samanta M."/>
            <person name="Samson G."/>
            <person name="Schroeder D.C."/>
            <person name="Segurens B."/>
            <person name="Strittmatter M."/>
            <person name="Tonon T."/>
            <person name="Tregear J.W."/>
            <person name="Valentin K."/>
            <person name="von Dassow P."/>
            <person name="Yamagishi T."/>
            <person name="Van de Peer Y."/>
            <person name="Wincker P."/>
        </authorList>
    </citation>
    <scope>NUCLEOTIDE SEQUENCE [LARGE SCALE GENOMIC DNA]</scope>
    <source>
        <strain evidence="3">Ec32 / CCAP1310/4</strain>
    </source>
</reference>
<feature type="region of interest" description="Disordered" evidence="1">
    <location>
        <begin position="243"/>
        <end position="313"/>
    </location>
</feature>
<dbReference type="Proteomes" id="UP000002630">
    <property type="component" value="Linkage Group LG03"/>
</dbReference>
<dbReference type="AlphaFoldDB" id="D8LE40"/>
<dbReference type="EMBL" id="FN649728">
    <property type="protein sequence ID" value="CBN78557.1"/>
    <property type="molecule type" value="Genomic_DNA"/>
</dbReference>